<evidence type="ECO:0000256" key="2">
    <source>
        <dbReference type="ARBA" id="ARBA00023125"/>
    </source>
</evidence>
<keyword evidence="2" id="KW-0238">DNA-binding</keyword>
<dbReference type="Proteomes" id="UP000887566">
    <property type="component" value="Unplaced"/>
</dbReference>
<dbReference type="Pfam" id="PF02961">
    <property type="entry name" value="SAM_BAF"/>
    <property type="match status" value="1"/>
</dbReference>
<proteinExistence type="inferred from homology"/>
<evidence type="ECO:0000256" key="3">
    <source>
        <dbReference type="ARBA" id="ARBA00023242"/>
    </source>
</evidence>
<dbReference type="PANTHER" id="PTHR47507">
    <property type="entry name" value="BARRIER TO AUTOINTEGRATION FACTOR 2"/>
    <property type="match status" value="1"/>
</dbReference>
<keyword evidence="3" id="KW-0539">Nucleus</keyword>
<dbReference type="GO" id="GO:0003677">
    <property type="term" value="F:DNA binding"/>
    <property type="evidence" value="ECO:0007669"/>
    <property type="project" value="UniProtKB-KW"/>
</dbReference>
<dbReference type="InterPro" id="IPR004122">
    <property type="entry name" value="BAF_prot"/>
</dbReference>
<accession>A0A914X7W7</accession>
<dbReference type="GO" id="GO:0005634">
    <property type="term" value="C:nucleus"/>
    <property type="evidence" value="ECO:0007669"/>
    <property type="project" value="UniProtKB-SubCell"/>
</dbReference>
<evidence type="ECO:0000256" key="1">
    <source>
        <dbReference type="ARBA" id="ARBA00004123"/>
    </source>
</evidence>
<keyword evidence="7" id="KW-1185">Reference proteome</keyword>
<comment type="similarity">
    <text evidence="4">Belongs to the BAF family.</text>
</comment>
<dbReference type="PANTHER" id="PTHR47507:SF6">
    <property type="entry name" value="BARRIER-TO-AUTOINTEGRATION FACTOR"/>
    <property type="match status" value="1"/>
</dbReference>
<dbReference type="InterPro" id="IPR051387">
    <property type="entry name" value="BAF"/>
</dbReference>
<dbReference type="InterPro" id="IPR036617">
    <property type="entry name" value="BAF_sf"/>
</dbReference>
<organism evidence="7 8">
    <name type="scientific">Plectus sambesii</name>
    <dbReference type="NCBI Taxonomy" id="2011161"/>
    <lineage>
        <taxon>Eukaryota</taxon>
        <taxon>Metazoa</taxon>
        <taxon>Ecdysozoa</taxon>
        <taxon>Nematoda</taxon>
        <taxon>Chromadorea</taxon>
        <taxon>Plectida</taxon>
        <taxon>Plectina</taxon>
        <taxon>Plectoidea</taxon>
        <taxon>Plectidae</taxon>
        <taxon>Plectus</taxon>
    </lineage>
</organism>
<dbReference type="SMART" id="SM01023">
    <property type="entry name" value="BAF"/>
    <property type="match status" value="1"/>
</dbReference>
<reference evidence="8 9" key="1">
    <citation type="submission" date="2022-11" db="UniProtKB">
        <authorList>
            <consortium name="WormBaseParasite"/>
        </authorList>
    </citation>
    <scope>IDENTIFICATION</scope>
</reference>
<dbReference type="WBParaSite" id="PSAMB.scaffold8600size6038.g31556.t1">
    <property type="protein sequence ID" value="PSAMB.scaffold8600size6038.g31556.t1"/>
    <property type="gene ID" value="PSAMB.scaffold8600size6038.g31556"/>
</dbReference>
<dbReference type="GO" id="GO:0000793">
    <property type="term" value="C:condensed chromosome"/>
    <property type="evidence" value="ECO:0007669"/>
    <property type="project" value="TreeGrafter"/>
</dbReference>
<dbReference type="AlphaFoldDB" id="A0A914X7W7"/>
<dbReference type="GO" id="GO:0051276">
    <property type="term" value="P:chromosome organization"/>
    <property type="evidence" value="ECO:0007669"/>
    <property type="project" value="TreeGrafter"/>
</dbReference>
<protein>
    <recommendedName>
        <fullName evidence="6">Barrier-to-autointegration factor 1</fullName>
    </recommendedName>
</protein>
<evidence type="ECO:0000256" key="5">
    <source>
        <dbReference type="ARBA" id="ARBA00064955"/>
    </source>
</evidence>
<evidence type="ECO:0000313" key="9">
    <source>
        <dbReference type="WBParaSite" id="PSAMB.scaffold8600size6038.g31556.t1"/>
    </source>
</evidence>
<dbReference type="SUPFAM" id="SSF47798">
    <property type="entry name" value="Barrier-to-autointegration factor, BAF"/>
    <property type="match status" value="1"/>
</dbReference>
<dbReference type="Gene3D" id="1.10.150.40">
    <property type="entry name" value="Barrier-to-autointegration factor, BAF"/>
    <property type="match status" value="1"/>
</dbReference>
<comment type="subcellular location">
    <subcellularLocation>
        <location evidence="1">Nucleus</location>
    </subcellularLocation>
</comment>
<evidence type="ECO:0000256" key="4">
    <source>
        <dbReference type="ARBA" id="ARBA00038496"/>
    </source>
</evidence>
<comment type="subunit">
    <text evidence="5">Interacts with emr-1 and lem-2. Interacts with lem-4l, leading to decreased phosphorylation by VRK1 and promoting dephosphorylation by protein phosphatase 2A (PP2A).</text>
</comment>
<dbReference type="WBParaSite" id="PSAMB.scaffold6794size8779.g29101.t1">
    <property type="protein sequence ID" value="PSAMB.scaffold6794size8779.g29101.t1"/>
    <property type="gene ID" value="PSAMB.scaffold6794size8779.g29101"/>
</dbReference>
<sequence length="90" mass="10032">MPTTSVKHRDFIGEPMGDKEVTALAGIGDVYGQKLSGQGFDKAYVVLGQFLLLKKEKDLFLDWLKEVAGVNAHNGDSCYNCLNEWCEQHL</sequence>
<evidence type="ECO:0000313" key="7">
    <source>
        <dbReference type="Proteomes" id="UP000887566"/>
    </source>
</evidence>
<evidence type="ECO:0000256" key="6">
    <source>
        <dbReference type="ARBA" id="ARBA00069025"/>
    </source>
</evidence>
<evidence type="ECO:0000313" key="8">
    <source>
        <dbReference type="WBParaSite" id="PSAMB.scaffold6794size8779.g29101.t1"/>
    </source>
</evidence>
<name>A0A914X7W7_9BILA</name>
<dbReference type="FunFam" id="1.10.150.40:FF:000005">
    <property type="entry name" value="Barrier-to-autointegration factor 1"/>
    <property type="match status" value="1"/>
</dbReference>